<name>A0A0L0BV31_LUCCU</name>
<dbReference type="Pfam" id="PF01593">
    <property type="entry name" value="Amino_oxidase"/>
    <property type="match status" value="1"/>
</dbReference>
<dbReference type="Gene3D" id="3.90.660.10">
    <property type="match status" value="1"/>
</dbReference>
<dbReference type="Proteomes" id="UP000037069">
    <property type="component" value="Unassembled WGS sequence"/>
</dbReference>
<dbReference type="Gene3D" id="3.50.50.60">
    <property type="entry name" value="FAD/NAD(P)-binding domain"/>
    <property type="match status" value="1"/>
</dbReference>
<accession>A0A0L0BV31</accession>
<dbReference type="PANTHER" id="PTHR10742:SF398">
    <property type="entry name" value="AMINE OXIDASE DOMAIN-CONTAINING PROTEIN-RELATED"/>
    <property type="match status" value="1"/>
</dbReference>
<dbReference type="STRING" id="7375.A0A0L0BV31"/>
<dbReference type="SUPFAM" id="SSF54373">
    <property type="entry name" value="FAD-linked reductases, C-terminal domain"/>
    <property type="match status" value="1"/>
</dbReference>
<sequence>SHKQPAMQCFKSVQRKIFNATVLKTEVPPSTLNAAKSINDVQTVIIGAGLAGLSAANHLIKHGFKRTIILEATNRYGGRINSKQFGDAFCELGAKYINIDVSHNSIYELLRHAPGLPKKIEQKVETLYVDTRGEKISKHIPDIVDVYFKKLCAGIELENRYKKGHLHELDNVHSYFQAETSKIIKSMFKESDRKLVGDIFTAFMKEYGGKLGCNLENLNVEQLIKFKNQFSYPLYIPSGLDSILQEIVTNINGEHLHIEKPVGEIKWYGPNKDIHKSQVNCLDGSVIPADHIICTLPLGVLKTFSGYMFKPTLPPEKIKSIENIGFGSPVKIYFEYPKHIKTWFSTSLRPLWSAEERAADLNWTKQVVEISKLPSSNRVLEITIGGAFYDQIEKLPDTELVNEITKLLRKCLKNTKIPYPSEVLRSNWGSSACYLGGRPYFSTNSSVRDIQTLSLPLGMTPSLLFAGDATIVNGFGTIDGARMSGIREAQRIIDYYTKNNCNNKI</sequence>
<feature type="domain" description="Amine oxidase" evidence="1">
    <location>
        <begin position="50"/>
        <end position="493"/>
    </location>
</feature>
<dbReference type="InterPro" id="IPR002937">
    <property type="entry name" value="Amino_oxidase"/>
</dbReference>
<dbReference type="InterPro" id="IPR050281">
    <property type="entry name" value="Flavin_monoamine_oxidase"/>
</dbReference>
<dbReference type="AlphaFoldDB" id="A0A0L0BV31"/>
<feature type="non-terminal residue" evidence="2">
    <location>
        <position position="1"/>
    </location>
</feature>
<dbReference type="OMA" id="HITSCPV"/>
<proteinExistence type="predicted"/>
<reference evidence="2 3" key="1">
    <citation type="journal article" date="2015" name="Nat. Commun.">
        <title>Lucilia cuprina genome unlocks parasitic fly biology to underpin future interventions.</title>
        <authorList>
            <person name="Anstead C.A."/>
            <person name="Korhonen P.K."/>
            <person name="Young N.D."/>
            <person name="Hall R.S."/>
            <person name="Jex A.R."/>
            <person name="Murali S.C."/>
            <person name="Hughes D.S."/>
            <person name="Lee S.F."/>
            <person name="Perry T."/>
            <person name="Stroehlein A.J."/>
            <person name="Ansell B.R."/>
            <person name="Breugelmans B."/>
            <person name="Hofmann A."/>
            <person name="Qu J."/>
            <person name="Dugan S."/>
            <person name="Lee S.L."/>
            <person name="Chao H."/>
            <person name="Dinh H."/>
            <person name="Han Y."/>
            <person name="Doddapaneni H.V."/>
            <person name="Worley K.C."/>
            <person name="Muzny D.M."/>
            <person name="Ioannidis P."/>
            <person name="Waterhouse R.M."/>
            <person name="Zdobnov E.M."/>
            <person name="James P.J."/>
            <person name="Bagnall N.H."/>
            <person name="Kotze A.C."/>
            <person name="Gibbs R.A."/>
            <person name="Richards S."/>
            <person name="Batterham P."/>
            <person name="Gasser R.B."/>
        </authorList>
    </citation>
    <scope>NUCLEOTIDE SEQUENCE [LARGE SCALE GENOMIC DNA]</scope>
    <source>
        <strain evidence="2 3">LS</strain>
        <tissue evidence="2">Full body</tissue>
    </source>
</reference>
<dbReference type="EMBL" id="JRES01001289">
    <property type="protein sequence ID" value="KNC23915.1"/>
    <property type="molecule type" value="Genomic_DNA"/>
</dbReference>
<protein>
    <submittedName>
        <fullName evidence="2">Protein anon-37Cs</fullName>
    </submittedName>
</protein>
<dbReference type="GO" id="GO:0046592">
    <property type="term" value="F:polyamine oxidase activity"/>
    <property type="evidence" value="ECO:0007669"/>
    <property type="project" value="TreeGrafter"/>
</dbReference>
<evidence type="ECO:0000313" key="3">
    <source>
        <dbReference type="Proteomes" id="UP000037069"/>
    </source>
</evidence>
<dbReference type="InterPro" id="IPR036188">
    <property type="entry name" value="FAD/NAD-bd_sf"/>
</dbReference>
<gene>
    <name evidence="2" type="ORF">FF38_01327</name>
</gene>
<dbReference type="OrthoDB" id="2219495at2759"/>
<keyword evidence="3" id="KW-1185">Reference proteome</keyword>
<evidence type="ECO:0000313" key="2">
    <source>
        <dbReference type="EMBL" id="KNC23915.1"/>
    </source>
</evidence>
<evidence type="ECO:0000259" key="1">
    <source>
        <dbReference type="Pfam" id="PF01593"/>
    </source>
</evidence>
<dbReference type="PANTHER" id="PTHR10742">
    <property type="entry name" value="FLAVIN MONOAMINE OXIDASE"/>
    <property type="match status" value="1"/>
</dbReference>
<dbReference type="SUPFAM" id="SSF51905">
    <property type="entry name" value="FAD/NAD(P)-binding domain"/>
    <property type="match status" value="1"/>
</dbReference>
<comment type="caution">
    <text evidence="2">The sequence shown here is derived from an EMBL/GenBank/DDBJ whole genome shotgun (WGS) entry which is preliminary data.</text>
</comment>
<organism evidence="2 3">
    <name type="scientific">Lucilia cuprina</name>
    <name type="common">Green bottle fly</name>
    <name type="synonym">Australian sheep blowfly</name>
    <dbReference type="NCBI Taxonomy" id="7375"/>
    <lineage>
        <taxon>Eukaryota</taxon>
        <taxon>Metazoa</taxon>
        <taxon>Ecdysozoa</taxon>
        <taxon>Arthropoda</taxon>
        <taxon>Hexapoda</taxon>
        <taxon>Insecta</taxon>
        <taxon>Pterygota</taxon>
        <taxon>Neoptera</taxon>
        <taxon>Endopterygota</taxon>
        <taxon>Diptera</taxon>
        <taxon>Brachycera</taxon>
        <taxon>Muscomorpha</taxon>
        <taxon>Oestroidea</taxon>
        <taxon>Calliphoridae</taxon>
        <taxon>Luciliinae</taxon>
        <taxon>Lucilia</taxon>
    </lineage>
</organism>